<dbReference type="Proteomes" id="UP000191931">
    <property type="component" value="Unassembled WGS sequence"/>
</dbReference>
<dbReference type="AlphaFoldDB" id="A0A1W1HBL0"/>
<accession>A0A1W1HBL0</accession>
<keyword evidence="2" id="KW-1185">Reference proteome</keyword>
<reference evidence="1 2" key="1">
    <citation type="submission" date="2017-03" db="EMBL/GenBank/DDBJ databases">
        <authorList>
            <person name="Afonso C.L."/>
            <person name="Miller P.J."/>
            <person name="Scott M.A."/>
            <person name="Spackman E."/>
            <person name="Goraichik I."/>
            <person name="Dimitrov K.M."/>
            <person name="Suarez D.L."/>
            <person name="Swayne D.E."/>
        </authorList>
    </citation>
    <scope>NUCLEOTIDE SEQUENCE [LARGE SCALE GENOMIC DNA]</scope>
    <source>
        <strain evidence="1">PRJEB14757</strain>
    </source>
</reference>
<protein>
    <submittedName>
        <fullName evidence="1">Uncharacterized protein</fullName>
    </submittedName>
</protein>
<dbReference type="STRING" id="1246637.MTBBW1_2000005"/>
<gene>
    <name evidence="1" type="ORF">MTBBW1_2000005</name>
</gene>
<organism evidence="1 2">
    <name type="scientific">Desulfamplus magnetovallimortis</name>
    <dbReference type="NCBI Taxonomy" id="1246637"/>
    <lineage>
        <taxon>Bacteria</taxon>
        <taxon>Pseudomonadati</taxon>
        <taxon>Thermodesulfobacteriota</taxon>
        <taxon>Desulfobacteria</taxon>
        <taxon>Desulfobacterales</taxon>
        <taxon>Desulfobacteraceae</taxon>
        <taxon>Desulfamplus</taxon>
    </lineage>
</organism>
<proteinExistence type="predicted"/>
<dbReference type="EMBL" id="FWEV01000114">
    <property type="protein sequence ID" value="SLM29891.1"/>
    <property type="molecule type" value="Genomic_DNA"/>
</dbReference>
<name>A0A1W1HBL0_9BACT</name>
<evidence type="ECO:0000313" key="1">
    <source>
        <dbReference type="EMBL" id="SLM29891.1"/>
    </source>
</evidence>
<sequence length="69" mass="7776">MDENWNFHQPLCLMGGLLFSTCTISGMCKNYAEDGSVIKHISTFFTEANSGDYNYNNLLSVVLDYVDVQ</sequence>
<evidence type="ECO:0000313" key="2">
    <source>
        <dbReference type="Proteomes" id="UP000191931"/>
    </source>
</evidence>